<evidence type="ECO:0008006" key="4">
    <source>
        <dbReference type="Google" id="ProtNLM"/>
    </source>
</evidence>
<evidence type="ECO:0000313" key="3">
    <source>
        <dbReference type="Proteomes" id="UP000321440"/>
    </source>
</evidence>
<sequence>MRKVIFLVMIISISLVVACSDSGYSHDDTAAVVKGEEITVGDVRFVFNVHDENLRNSVEMYIVDELIIDEVRNEMGIDLSDDVESYVEADPSYPFDDLDPEAAERMRAFVEEQAERFDMEPEEYHEAFSRASAERTVYQDRYFLEKIDDPDSNEIEQSIYGVTTALVEKYEDEIEIYIEE</sequence>
<dbReference type="Proteomes" id="UP000321440">
    <property type="component" value="Unassembled WGS sequence"/>
</dbReference>
<evidence type="ECO:0000313" key="2">
    <source>
        <dbReference type="EMBL" id="GEN45410.1"/>
    </source>
</evidence>
<dbReference type="EMBL" id="BJYA01000004">
    <property type="protein sequence ID" value="GEN45410.1"/>
    <property type="molecule type" value="Genomic_DNA"/>
</dbReference>
<feature type="signal peptide" evidence="1">
    <location>
        <begin position="1"/>
        <end position="18"/>
    </location>
</feature>
<protein>
    <recommendedName>
        <fullName evidence="4">Lipoprotein</fullName>
    </recommendedName>
</protein>
<reference evidence="2 3" key="1">
    <citation type="submission" date="2019-07" db="EMBL/GenBank/DDBJ databases">
        <title>Whole genome shotgun sequence of Alkalibacillus haloalkaliphilus NBRC 103110.</title>
        <authorList>
            <person name="Hosoyama A."/>
            <person name="Uohara A."/>
            <person name="Ohji S."/>
            <person name="Ichikawa N."/>
        </authorList>
    </citation>
    <scope>NUCLEOTIDE SEQUENCE [LARGE SCALE GENOMIC DNA]</scope>
    <source>
        <strain evidence="2 3">NBRC 103110</strain>
    </source>
</reference>
<dbReference type="RefSeq" id="WP_146815310.1">
    <property type="nucleotide sequence ID" value="NZ_BJYA01000004.1"/>
</dbReference>
<dbReference type="OrthoDB" id="2438315at2"/>
<gene>
    <name evidence="2" type="ORF">AHA02nite_11860</name>
</gene>
<dbReference type="AlphaFoldDB" id="A0A511W2Z4"/>
<accession>A0A511W2Z4</accession>
<name>A0A511W2Z4_9BACI</name>
<comment type="caution">
    <text evidence="2">The sequence shown here is derived from an EMBL/GenBank/DDBJ whole genome shotgun (WGS) entry which is preliminary data.</text>
</comment>
<feature type="chain" id="PRO_5039254090" description="Lipoprotein" evidence="1">
    <location>
        <begin position="19"/>
        <end position="180"/>
    </location>
</feature>
<proteinExistence type="predicted"/>
<keyword evidence="1" id="KW-0732">Signal</keyword>
<dbReference type="PROSITE" id="PS51257">
    <property type="entry name" value="PROKAR_LIPOPROTEIN"/>
    <property type="match status" value="1"/>
</dbReference>
<organism evidence="2 3">
    <name type="scientific">Alkalibacillus haloalkaliphilus</name>
    <dbReference type="NCBI Taxonomy" id="94136"/>
    <lineage>
        <taxon>Bacteria</taxon>
        <taxon>Bacillati</taxon>
        <taxon>Bacillota</taxon>
        <taxon>Bacilli</taxon>
        <taxon>Bacillales</taxon>
        <taxon>Bacillaceae</taxon>
        <taxon>Alkalibacillus</taxon>
    </lineage>
</organism>
<evidence type="ECO:0000256" key="1">
    <source>
        <dbReference type="SAM" id="SignalP"/>
    </source>
</evidence>
<keyword evidence="3" id="KW-1185">Reference proteome</keyword>